<evidence type="ECO:0000313" key="3">
    <source>
        <dbReference type="Proteomes" id="UP000054107"/>
    </source>
</evidence>
<dbReference type="PANTHER" id="PTHR19308">
    <property type="entry name" value="PHOSPHATIDYLCHOLINE TRANSFER PROTEIN"/>
    <property type="match status" value="1"/>
</dbReference>
<dbReference type="PANTHER" id="PTHR19308:SF14">
    <property type="entry name" value="START DOMAIN-CONTAINING PROTEIN"/>
    <property type="match status" value="1"/>
</dbReference>
<dbReference type="InterPro" id="IPR023393">
    <property type="entry name" value="START-like_dom_sf"/>
</dbReference>
<dbReference type="Gene3D" id="3.30.530.20">
    <property type="match status" value="1"/>
</dbReference>
<feature type="domain" description="START" evidence="1">
    <location>
        <begin position="38"/>
        <end position="215"/>
    </location>
</feature>
<dbReference type="EMBL" id="LN726961">
    <property type="protein sequence ID" value="CEP11808.1"/>
    <property type="molecule type" value="Genomic_DNA"/>
</dbReference>
<evidence type="ECO:0000259" key="1">
    <source>
        <dbReference type="PROSITE" id="PS50848"/>
    </source>
</evidence>
<dbReference type="AlphaFoldDB" id="A0A0B7N8R1"/>
<sequence>MKLLGYVRQSWAILWASFLFGTSKIPKKNMTIVNPHAVTAQKALSLLKELSSSLDGWEFSEEKTGVKLYRKADDTSPISIVRGETDLEGHEFTTQQVASVATLPGCRKIWDEKFDTSEIKEMYSRHESLFWSKLRAPWPVYPRDIAGTSLRETSDTECCVVMTSVEDEAIPEVSGCVRANLIVSGWVITKTDTGIHVTYITQIDLAGYIPTSFLKGIEQQVPLCAGAVVNFIKEHGFAPTTIECTARFKSEEFEHDTKEYACNVDATGDVKWVVSTKMYPNDINVSIIGSGGNAKFVIDLDDKKNQVVTVTGINGPTTIKITSK</sequence>
<dbReference type="PROSITE" id="PS50848">
    <property type="entry name" value="START"/>
    <property type="match status" value="1"/>
</dbReference>
<accession>A0A0B7N8R1</accession>
<keyword evidence="3" id="KW-1185">Reference proteome</keyword>
<protein>
    <recommendedName>
        <fullName evidence="1">START domain-containing protein</fullName>
    </recommendedName>
</protein>
<proteinExistence type="predicted"/>
<reference evidence="2 3" key="1">
    <citation type="submission" date="2014-09" db="EMBL/GenBank/DDBJ databases">
        <authorList>
            <person name="Ellenberger Sabrina"/>
        </authorList>
    </citation>
    <scope>NUCLEOTIDE SEQUENCE [LARGE SCALE GENOMIC DNA]</scope>
    <source>
        <strain evidence="2 3">CBS 412.66</strain>
    </source>
</reference>
<evidence type="ECO:0000313" key="2">
    <source>
        <dbReference type="EMBL" id="CEP11808.1"/>
    </source>
</evidence>
<dbReference type="OrthoDB" id="196858at2759"/>
<dbReference type="GO" id="GO:0008289">
    <property type="term" value="F:lipid binding"/>
    <property type="evidence" value="ECO:0007669"/>
    <property type="project" value="InterPro"/>
</dbReference>
<dbReference type="Pfam" id="PF01852">
    <property type="entry name" value="START"/>
    <property type="match status" value="1"/>
</dbReference>
<dbReference type="CDD" id="cd00177">
    <property type="entry name" value="START"/>
    <property type="match status" value="1"/>
</dbReference>
<name>A0A0B7N8R1_9FUNG</name>
<gene>
    <name evidence="2" type="primary">PARPA_05697.1 scaffold 19499</name>
</gene>
<dbReference type="SMART" id="SM00234">
    <property type="entry name" value="START"/>
    <property type="match status" value="1"/>
</dbReference>
<dbReference type="InterPro" id="IPR051213">
    <property type="entry name" value="START_lipid_transfer"/>
</dbReference>
<dbReference type="GO" id="GO:0005737">
    <property type="term" value="C:cytoplasm"/>
    <property type="evidence" value="ECO:0007669"/>
    <property type="project" value="UniProtKB-ARBA"/>
</dbReference>
<dbReference type="InterPro" id="IPR002913">
    <property type="entry name" value="START_lipid-bd_dom"/>
</dbReference>
<organism evidence="2 3">
    <name type="scientific">Parasitella parasitica</name>
    <dbReference type="NCBI Taxonomy" id="35722"/>
    <lineage>
        <taxon>Eukaryota</taxon>
        <taxon>Fungi</taxon>
        <taxon>Fungi incertae sedis</taxon>
        <taxon>Mucoromycota</taxon>
        <taxon>Mucoromycotina</taxon>
        <taxon>Mucoromycetes</taxon>
        <taxon>Mucorales</taxon>
        <taxon>Mucorineae</taxon>
        <taxon>Mucoraceae</taxon>
        <taxon>Parasitella</taxon>
    </lineage>
</organism>
<dbReference type="SUPFAM" id="SSF55961">
    <property type="entry name" value="Bet v1-like"/>
    <property type="match status" value="1"/>
</dbReference>
<dbReference type="Proteomes" id="UP000054107">
    <property type="component" value="Unassembled WGS sequence"/>
</dbReference>